<comment type="caution">
    <text evidence="1">The sequence shown here is derived from an EMBL/GenBank/DDBJ whole genome shotgun (WGS) entry which is preliminary data.</text>
</comment>
<organism evidence="1 2">
    <name type="scientific">Saccharothrix variisporea</name>
    <dbReference type="NCBI Taxonomy" id="543527"/>
    <lineage>
        <taxon>Bacteria</taxon>
        <taxon>Bacillati</taxon>
        <taxon>Actinomycetota</taxon>
        <taxon>Actinomycetes</taxon>
        <taxon>Pseudonocardiales</taxon>
        <taxon>Pseudonocardiaceae</taxon>
        <taxon>Saccharothrix</taxon>
    </lineage>
</organism>
<evidence type="ECO:0000313" key="2">
    <source>
        <dbReference type="Proteomes" id="UP000272729"/>
    </source>
</evidence>
<name>A0A495X378_9PSEU</name>
<dbReference type="Proteomes" id="UP000272729">
    <property type="component" value="Unassembled WGS sequence"/>
</dbReference>
<dbReference type="Gene3D" id="1.10.3680.10">
    <property type="entry name" value="TerB-like"/>
    <property type="match status" value="1"/>
</dbReference>
<protein>
    <recommendedName>
        <fullName evidence="3">Tellurite resistance protein TerB</fullName>
    </recommendedName>
</protein>
<accession>A0A495X378</accession>
<gene>
    <name evidence="1" type="ORF">DFJ66_0800</name>
</gene>
<reference evidence="1 2" key="1">
    <citation type="submission" date="2018-10" db="EMBL/GenBank/DDBJ databases">
        <title>Sequencing the genomes of 1000 actinobacteria strains.</title>
        <authorList>
            <person name="Klenk H.-P."/>
        </authorList>
    </citation>
    <scope>NUCLEOTIDE SEQUENCE [LARGE SCALE GENOMIC DNA]</scope>
    <source>
        <strain evidence="1 2">DSM 43911</strain>
    </source>
</reference>
<dbReference type="EMBL" id="RBXR01000001">
    <property type="protein sequence ID" value="RKT67624.1"/>
    <property type="molecule type" value="Genomic_DNA"/>
</dbReference>
<proteinExistence type="predicted"/>
<dbReference type="SUPFAM" id="SSF158682">
    <property type="entry name" value="TerB-like"/>
    <property type="match status" value="1"/>
</dbReference>
<dbReference type="InterPro" id="IPR029024">
    <property type="entry name" value="TerB-like"/>
</dbReference>
<evidence type="ECO:0008006" key="3">
    <source>
        <dbReference type="Google" id="ProtNLM"/>
    </source>
</evidence>
<dbReference type="AlphaFoldDB" id="A0A495X378"/>
<sequence>MRGRRVQSPRLIGMIFYSDDESRTLRKAVFGVMVLVSHADPGPVIQERYAGLRALTNLSPELRVVLHAARVDLSALPEAELEEVVLDALRSSLKILAAKDPAEAAGFPQAIEAICHEVAAADGQVAEVEEAVIAKVREALS</sequence>
<keyword evidence="2" id="KW-1185">Reference proteome</keyword>
<evidence type="ECO:0000313" key="1">
    <source>
        <dbReference type="EMBL" id="RKT67624.1"/>
    </source>
</evidence>